<dbReference type="PROSITE" id="PS50995">
    <property type="entry name" value="HTH_MARR_2"/>
    <property type="match status" value="1"/>
</dbReference>
<dbReference type="Gene3D" id="1.10.10.10">
    <property type="entry name" value="Winged helix-like DNA-binding domain superfamily/Winged helix DNA-binding domain"/>
    <property type="match status" value="1"/>
</dbReference>
<evidence type="ECO:0000313" key="2">
    <source>
        <dbReference type="EMBL" id="GLQ19961.1"/>
    </source>
</evidence>
<dbReference type="InterPro" id="IPR000835">
    <property type="entry name" value="HTH_MarR-typ"/>
</dbReference>
<evidence type="ECO:0000259" key="1">
    <source>
        <dbReference type="PROSITE" id="PS50995"/>
    </source>
</evidence>
<sequence length="174" mass="18917">MTLGGVFMAAKKDLAADTANGPDRASQSPEPSAFVDDAPQDAAISRSHPRVKASRLSSTVALALWKDVTVGSVAGDMPDLSARQTAVLMCVYLEEGPHTVRSLAARLNVTKAVISRAIDRLKSYDYIVRADDPRDRRSIVLRRTPEGINYLRAFAELIQGELPDGLGNRRASRR</sequence>
<dbReference type="InterPro" id="IPR036388">
    <property type="entry name" value="WH-like_DNA-bd_sf"/>
</dbReference>
<proteinExistence type="predicted"/>
<keyword evidence="3" id="KW-1185">Reference proteome</keyword>
<protein>
    <recommendedName>
        <fullName evidence="1">HTH marR-type domain-containing protein</fullName>
    </recommendedName>
</protein>
<dbReference type="PANTHER" id="PTHR33164:SF43">
    <property type="entry name" value="HTH-TYPE TRANSCRIPTIONAL REPRESSOR YETL"/>
    <property type="match status" value="1"/>
</dbReference>
<dbReference type="SUPFAM" id="SSF46785">
    <property type="entry name" value="Winged helix' DNA-binding domain"/>
    <property type="match status" value="1"/>
</dbReference>
<dbReference type="SMART" id="SM00347">
    <property type="entry name" value="HTH_MARR"/>
    <property type="match status" value="1"/>
</dbReference>
<accession>A0ABQ5UXE9</accession>
<dbReference type="Pfam" id="PF01047">
    <property type="entry name" value="MarR"/>
    <property type="match status" value="1"/>
</dbReference>
<name>A0ABQ5UXE9_9PROT</name>
<organism evidence="2 3">
    <name type="scientific">Algimonas porphyrae</name>
    <dbReference type="NCBI Taxonomy" id="1128113"/>
    <lineage>
        <taxon>Bacteria</taxon>
        <taxon>Pseudomonadati</taxon>
        <taxon>Pseudomonadota</taxon>
        <taxon>Alphaproteobacteria</taxon>
        <taxon>Maricaulales</taxon>
        <taxon>Robiginitomaculaceae</taxon>
        <taxon>Algimonas</taxon>
    </lineage>
</organism>
<evidence type="ECO:0000313" key="3">
    <source>
        <dbReference type="Proteomes" id="UP001161390"/>
    </source>
</evidence>
<dbReference type="PANTHER" id="PTHR33164">
    <property type="entry name" value="TRANSCRIPTIONAL REGULATOR, MARR FAMILY"/>
    <property type="match status" value="1"/>
</dbReference>
<reference evidence="2" key="2">
    <citation type="submission" date="2023-01" db="EMBL/GenBank/DDBJ databases">
        <title>Draft genome sequence of Algimonas porphyrae strain NBRC 108216.</title>
        <authorList>
            <person name="Sun Q."/>
            <person name="Mori K."/>
        </authorList>
    </citation>
    <scope>NUCLEOTIDE SEQUENCE</scope>
    <source>
        <strain evidence="2">NBRC 108216</strain>
    </source>
</reference>
<comment type="caution">
    <text evidence="2">The sequence shown here is derived from an EMBL/GenBank/DDBJ whole genome shotgun (WGS) entry which is preliminary data.</text>
</comment>
<gene>
    <name evidence="2" type="ORF">GCM10007854_09160</name>
</gene>
<reference evidence="2" key="1">
    <citation type="journal article" date="2014" name="Int. J. Syst. Evol. Microbiol.">
        <title>Complete genome of a new Firmicutes species belonging to the dominant human colonic microbiota ('Ruminococcus bicirculans') reveals two chromosomes and a selective capacity to utilize plant glucans.</title>
        <authorList>
            <consortium name="NISC Comparative Sequencing Program"/>
            <person name="Wegmann U."/>
            <person name="Louis P."/>
            <person name="Goesmann A."/>
            <person name="Henrissat B."/>
            <person name="Duncan S.H."/>
            <person name="Flint H.J."/>
        </authorList>
    </citation>
    <scope>NUCLEOTIDE SEQUENCE</scope>
    <source>
        <strain evidence="2">NBRC 108216</strain>
    </source>
</reference>
<dbReference type="InterPro" id="IPR039422">
    <property type="entry name" value="MarR/SlyA-like"/>
</dbReference>
<dbReference type="EMBL" id="BSNJ01000002">
    <property type="protein sequence ID" value="GLQ19961.1"/>
    <property type="molecule type" value="Genomic_DNA"/>
</dbReference>
<dbReference type="InterPro" id="IPR036390">
    <property type="entry name" value="WH_DNA-bd_sf"/>
</dbReference>
<dbReference type="Proteomes" id="UP001161390">
    <property type="component" value="Unassembled WGS sequence"/>
</dbReference>
<feature type="domain" description="HTH marR-type" evidence="1">
    <location>
        <begin position="50"/>
        <end position="174"/>
    </location>
</feature>